<feature type="signal peptide" evidence="2">
    <location>
        <begin position="1"/>
        <end position="21"/>
    </location>
</feature>
<evidence type="ECO:0008006" key="5">
    <source>
        <dbReference type="Google" id="ProtNLM"/>
    </source>
</evidence>
<sequence>MSFRTATVLLAALALAGGAHAAPAATATADQLVVVVTEGWDANQGHLQAYARTQKGWQPSGPGFAVAIGRNGSAWGTGLASSEGEPRKHEGDGRSPAGMFAIGPAFGYEARIDSAMPYQQMQADSWCIDVPASPLYNRIVDAREVGADAVKGSTEAMRLDLHHDGDRRYREGFVIQNNPGNVPQAGSCIFAHLWRTPGETTAGCTAMAPADMQRLLRWLRPDAHPQFVLLPRAEYARLQADWQLPEAK</sequence>
<dbReference type="RefSeq" id="WP_057648947.1">
    <property type="nucleotide sequence ID" value="NZ_LLXU01000126.1"/>
</dbReference>
<evidence type="ECO:0000313" key="4">
    <source>
        <dbReference type="Proteomes" id="UP000051802"/>
    </source>
</evidence>
<feature type="chain" id="PRO_5006390023" description="YkuD domain-containing protein" evidence="2">
    <location>
        <begin position="22"/>
        <end position="248"/>
    </location>
</feature>
<gene>
    <name evidence="3" type="ORF">ARC20_15600</name>
</gene>
<comment type="caution">
    <text evidence="3">The sequence shown here is derived from an EMBL/GenBank/DDBJ whole genome shotgun (WGS) entry which is preliminary data.</text>
</comment>
<keyword evidence="4" id="KW-1185">Reference proteome</keyword>
<evidence type="ECO:0000256" key="1">
    <source>
        <dbReference type="SAM" id="MobiDB-lite"/>
    </source>
</evidence>
<name>A0A0Q9ZYR3_9GAMM</name>
<dbReference type="EMBL" id="LLXU01000126">
    <property type="protein sequence ID" value="KRG38060.1"/>
    <property type="molecule type" value="Genomic_DNA"/>
</dbReference>
<evidence type="ECO:0000256" key="2">
    <source>
        <dbReference type="SAM" id="SignalP"/>
    </source>
</evidence>
<dbReference type="Proteomes" id="UP000051802">
    <property type="component" value="Unassembled WGS sequence"/>
</dbReference>
<protein>
    <recommendedName>
        <fullName evidence="5">YkuD domain-containing protein</fullName>
    </recommendedName>
</protein>
<reference evidence="3 4" key="1">
    <citation type="submission" date="2015-10" db="EMBL/GenBank/DDBJ databases">
        <title>Genome sequencing and analysis of members of genus Stenotrophomonas.</title>
        <authorList>
            <person name="Patil P.P."/>
            <person name="Midha S."/>
            <person name="Patil P.B."/>
        </authorList>
    </citation>
    <scope>NUCLEOTIDE SEQUENCE [LARGE SCALE GENOMIC DNA]</scope>
    <source>
        <strain evidence="3 4">JCM 16536</strain>
    </source>
</reference>
<keyword evidence="2" id="KW-0732">Signal</keyword>
<dbReference type="OrthoDB" id="9804204at2"/>
<dbReference type="PANTHER" id="PTHR38589:SF1">
    <property type="entry name" value="BLR0621 PROTEIN"/>
    <property type="match status" value="1"/>
</dbReference>
<feature type="region of interest" description="Disordered" evidence="1">
    <location>
        <begin position="76"/>
        <end position="95"/>
    </location>
</feature>
<dbReference type="PANTHER" id="PTHR38589">
    <property type="entry name" value="BLR0621 PROTEIN"/>
    <property type="match status" value="1"/>
</dbReference>
<evidence type="ECO:0000313" key="3">
    <source>
        <dbReference type="EMBL" id="KRG38060.1"/>
    </source>
</evidence>
<dbReference type="AlphaFoldDB" id="A0A0Q9ZYR3"/>
<dbReference type="STRING" id="676599.ARC20_15600"/>
<organism evidence="3 4">
    <name type="scientific">Stenotrophomonas panacihumi</name>
    <dbReference type="NCBI Taxonomy" id="676599"/>
    <lineage>
        <taxon>Bacteria</taxon>
        <taxon>Pseudomonadati</taxon>
        <taxon>Pseudomonadota</taxon>
        <taxon>Gammaproteobacteria</taxon>
        <taxon>Lysobacterales</taxon>
        <taxon>Lysobacteraceae</taxon>
        <taxon>Stenotrophomonas</taxon>
    </lineage>
</organism>
<proteinExistence type="predicted"/>
<accession>A0A0Q9ZYR3</accession>
<feature type="compositionally biased region" description="Basic and acidic residues" evidence="1">
    <location>
        <begin position="84"/>
        <end position="93"/>
    </location>
</feature>